<feature type="region of interest" description="Disordered" evidence="2">
    <location>
        <begin position="1"/>
        <end position="88"/>
    </location>
</feature>
<dbReference type="OrthoDB" id="20949at2759"/>
<name>A0A167RFZ5_CALVF</name>
<dbReference type="Proteomes" id="UP000076738">
    <property type="component" value="Unassembled WGS sequence"/>
</dbReference>
<sequence length="242" mass="25780">MPASDTMAPSRAVPAKRKAREHEETEVVAHDVEMSDGAEGHESGSEPEASGSGSEGEATEEEIDKARSAKSKKTKKRKHRATSPSTFGAALSSLLEAPAPAEGADLLNLKPSVKHAMKEEKLEKRAREILKGQKKDKEEVGHVTDVIGGWGNEGERVLRKTAQRGVVKLFNAIQASQNLSAAQQEAKEADKGTGKPRLPAPSVDGFGNAGKKRKQGADNIVGRAKEVDLSKEGFLAMIRGDA</sequence>
<dbReference type="EMBL" id="KV417268">
    <property type="protein sequence ID" value="KZP00866.1"/>
    <property type="molecule type" value="Genomic_DNA"/>
</dbReference>
<dbReference type="GO" id="GO:0000470">
    <property type="term" value="P:maturation of LSU-rRNA"/>
    <property type="evidence" value="ECO:0007669"/>
    <property type="project" value="TreeGrafter"/>
</dbReference>
<evidence type="ECO:0000313" key="3">
    <source>
        <dbReference type="EMBL" id="KZP00866.1"/>
    </source>
</evidence>
<dbReference type="InterPro" id="IPR012459">
    <property type="entry name" value="Rrp15"/>
</dbReference>
<feature type="compositionally biased region" description="Basic residues" evidence="2">
    <location>
        <begin position="68"/>
        <end position="81"/>
    </location>
</feature>
<dbReference type="AlphaFoldDB" id="A0A167RFZ5"/>
<protein>
    <recommendedName>
        <fullName evidence="5">Rrp15p-domain-containing protein</fullName>
    </recommendedName>
</protein>
<comment type="similarity">
    <text evidence="1">Belongs to the RRP15 family.</text>
</comment>
<dbReference type="Pfam" id="PF07890">
    <property type="entry name" value="Rrp15p"/>
    <property type="match status" value="1"/>
</dbReference>
<dbReference type="GO" id="GO:0000460">
    <property type="term" value="P:maturation of 5.8S rRNA"/>
    <property type="evidence" value="ECO:0007669"/>
    <property type="project" value="TreeGrafter"/>
</dbReference>
<evidence type="ECO:0000313" key="4">
    <source>
        <dbReference type="Proteomes" id="UP000076738"/>
    </source>
</evidence>
<proteinExistence type="inferred from homology"/>
<gene>
    <name evidence="3" type="ORF">CALVIDRAFT_533205</name>
</gene>
<dbReference type="PANTHER" id="PTHR13245:SF14">
    <property type="entry name" value="RRP15-LIKE PROTEIN"/>
    <property type="match status" value="1"/>
</dbReference>
<evidence type="ECO:0008006" key="5">
    <source>
        <dbReference type="Google" id="ProtNLM"/>
    </source>
</evidence>
<reference evidence="3 4" key="1">
    <citation type="journal article" date="2016" name="Mol. Biol. Evol.">
        <title>Comparative Genomics of Early-Diverging Mushroom-Forming Fungi Provides Insights into the Origins of Lignocellulose Decay Capabilities.</title>
        <authorList>
            <person name="Nagy L.G."/>
            <person name="Riley R."/>
            <person name="Tritt A."/>
            <person name="Adam C."/>
            <person name="Daum C."/>
            <person name="Floudas D."/>
            <person name="Sun H."/>
            <person name="Yadav J.S."/>
            <person name="Pangilinan J."/>
            <person name="Larsson K.H."/>
            <person name="Matsuura K."/>
            <person name="Barry K."/>
            <person name="Labutti K."/>
            <person name="Kuo R."/>
            <person name="Ohm R.A."/>
            <person name="Bhattacharya S.S."/>
            <person name="Shirouzu T."/>
            <person name="Yoshinaga Y."/>
            <person name="Martin F.M."/>
            <person name="Grigoriev I.V."/>
            <person name="Hibbett D.S."/>
        </authorList>
    </citation>
    <scope>NUCLEOTIDE SEQUENCE [LARGE SCALE GENOMIC DNA]</scope>
    <source>
        <strain evidence="3 4">TUFC12733</strain>
    </source>
</reference>
<evidence type="ECO:0000256" key="1">
    <source>
        <dbReference type="ARBA" id="ARBA00007462"/>
    </source>
</evidence>
<evidence type="ECO:0000256" key="2">
    <source>
        <dbReference type="SAM" id="MobiDB-lite"/>
    </source>
</evidence>
<keyword evidence="4" id="KW-1185">Reference proteome</keyword>
<feature type="compositionally biased region" description="Low complexity" evidence="2">
    <location>
        <begin position="46"/>
        <end position="56"/>
    </location>
</feature>
<dbReference type="GO" id="GO:0030687">
    <property type="term" value="C:preribosome, large subunit precursor"/>
    <property type="evidence" value="ECO:0007669"/>
    <property type="project" value="TreeGrafter"/>
</dbReference>
<organism evidence="3 4">
    <name type="scientific">Calocera viscosa (strain TUFC12733)</name>
    <dbReference type="NCBI Taxonomy" id="1330018"/>
    <lineage>
        <taxon>Eukaryota</taxon>
        <taxon>Fungi</taxon>
        <taxon>Dikarya</taxon>
        <taxon>Basidiomycota</taxon>
        <taxon>Agaricomycotina</taxon>
        <taxon>Dacrymycetes</taxon>
        <taxon>Dacrymycetales</taxon>
        <taxon>Dacrymycetaceae</taxon>
        <taxon>Calocera</taxon>
    </lineage>
</organism>
<dbReference type="PANTHER" id="PTHR13245">
    <property type="entry name" value="RRP15-LIKE PROTEIN"/>
    <property type="match status" value="1"/>
</dbReference>
<dbReference type="STRING" id="1330018.A0A167RFZ5"/>
<accession>A0A167RFZ5</accession>
<feature type="region of interest" description="Disordered" evidence="2">
    <location>
        <begin position="178"/>
        <end position="222"/>
    </location>
</feature>
<feature type="compositionally biased region" description="Basic and acidic residues" evidence="2">
    <location>
        <begin position="20"/>
        <end position="44"/>
    </location>
</feature>